<accession>A0A1T4PET5</accession>
<keyword evidence="3" id="KW-1185">Reference proteome</keyword>
<evidence type="ECO:0000313" key="3">
    <source>
        <dbReference type="Proteomes" id="UP000190061"/>
    </source>
</evidence>
<gene>
    <name evidence="2" type="ORF">SAMN02745674_01159</name>
</gene>
<protein>
    <recommendedName>
        <fullName evidence="4">General secretion pathway protein M</fullName>
    </recommendedName>
</protein>
<keyword evidence="1" id="KW-0812">Transmembrane</keyword>
<dbReference type="EMBL" id="FUXP01000003">
    <property type="protein sequence ID" value="SJZ90070.1"/>
    <property type="molecule type" value="Genomic_DNA"/>
</dbReference>
<organism evidence="2 3">
    <name type="scientific">Lysobacter spongiicola DSM 21749</name>
    <dbReference type="NCBI Taxonomy" id="1122188"/>
    <lineage>
        <taxon>Bacteria</taxon>
        <taxon>Pseudomonadati</taxon>
        <taxon>Pseudomonadota</taxon>
        <taxon>Gammaproteobacteria</taxon>
        <taxon>Lysobacterales</taxon>
        <taxon>Lysobacteraceae</taxon>
        <taxon>Novilysobacter</taxon>
    </lineage>
</organism>
<dbReference type="Proteomes" id="UP000190061">
    <property type="component" value="Unassembled WGS sequence"/>
</dbReference>
<evidence type="ECO:0000313" key="2">
    <source>
        <dbReference type="EMBL" id="SJZ90070.1"/>
    </source>
</evidence>
<dbReference type="AlphaFoldDB" id="A0A1T4PET5"/>
<feature type="transmembrane region" description="Helical" evidence="1">
    <location>
        <begin position="77"/>
        <end position="102"/>
    </location>
</feature>
<keyword evidence="1" id="KW-1133">Transmembrane helix</keyword>
<reference evidence="2 3" key="1">
    <citation type="submission" date="2017-02" db="EMBL/GenBank/DDBJ databases">
        <authorList>
            <person name="Peterson S.W."/>
        </authorList>
    </citation>
    <scope>NUCLEOTIDE SEQUENCE [LARGE SCALE GENOMIC DNA]</scope>
    <source>
        <strain evidence="2 3">DSM 21749</strain>
    </source>
</reference>
<evidence type="ECO:0008006" key="4">
    <source>
        <dbReference type="Google" id="ProtNLM"/>
    </source>
</evidence>
<name>A0A1T4PET5_9GAMM</name>
<sequence length="229" mass="24801">MSEGYEGRVWKNGVLEASQWWPELPTPEDWRLFMRGAGAPGGDMVPPVQSADVAQRPWTRLGGNAAWGEVAARNKPLLVAAAIGLAAAVLMMPLGGGIRLLLSGAALEREIASQDESLQRIIAAREAAERDAARIDALVALRPPASQLQLLAVVAELTPGRDWQLLEWRMPDRQTLEVDLRMPSPDPRALVEAWEGSGRFQAVTAELGRGGNEVGMRATVLRHVPEAPQ</sequence>
<proteinExistence type="predicted"/>
<keyword evidence="1" id="KW-0472">Membrane</keyword>
<dbReference type="STRING" id="1122188.SAMN02745674_01159"/>
<evidence type="ECO:0000256" key="1">
    <source>
        <dbReference type="SAM" id="Phobius"/>
    </source>
</evidence>